<dbReference type="EMBL" id="NBNE01017468">
    <property type="protein sequence ID" value="OWY92715.1"/>
    <property type="molecule type" value="Genomic_DNA"/>
</dbReference>
<feature type="chain" id="PRO_5044965786" description="RxLR effector protein" evidence="5">
    <location>
        <begin position="18"/>
        <end position="107"/>
    </location>
</feature>
<keyword evidence="3 5" id="KW-0964">Secreted</keyword>
<dbReference type="InterPro" id="IPR031825">
    <property type="entry name" value="RXLR"/>
</dbReference>
<evidence type="ECO:0000256" key="2">
    <source>
        <dbReference type="ARBA" id="ARBA00010400"/>
    </source>
</evidence>
<keyword evidence="4 5" id="KW-0732">Signal</keyword>
<evidence type="ECO:0000256" key="5">
    <source>
        <dbReference type="RuleBase" id="RU367124"/>
    </source>
</evidence>
<evidence type="ECO:0000256" key="4">
    <source>
        <dbReference type="ARBA" id="ARBA00022729"/>
    </source>
</evidence>
<reference evidence="7" key="1">
    <citation type="submission" date="2017-03" db="EMBL/GenBank/DDBJ databases">
        <title>Phytopthora megakarya and P. palmivora, two closely related causual agents of cacao black pod achieved similar genome size and gene model numbers by different mechanisms.</title>
        <authorList>
            <person name="Ali S."/>
            <person name="Shao J."/>
            <person name="Larry D.J."/>
            <person name="Kronmiller B."/>
            <person name="Shen D."/>
            <person name="Strem M.D."/>
            <person name="Melnick R.L."/>
            <person name="Guiltinan M.J."/>
            <person name="Tyler B.M."/>
            <person name="Meinhardt L.W."/>
            <person name="Bailey B.A."/>
        </authorList>
    </citation>
    <scope>NUCLEOTIDE SEQUENCE [LARGE SCALE GENOMIC DNA]</scope>
    <source>
        <strain evidence="7">zdho120</strain>
    </source>
</reference>
<organism evidence="6 7">
    <name type="scientific">Phytophthora megakarya</name>
    <dbReference type="NCBI Taxonomy" id="4795"/>
    <lineage>
        <taxon>Eukaryota</taxon>
        <taxon>Sar</taxon>
        <taxon>Stramenopiles</taxon>
        <taxon>Oomycota</taxon>
        <taxon>Peronosporomycetes</taxon>
        <taxon>Peronosporales</taxon>
        <taxon>Peronosporaceae</taxon>
        <taxon>Phytophthora</taxon>
    </lineage>
</organism>
<keyword evidence="7" id="KW-1185">Reference proteome</keyword>
<dbReference type="Proteomes" id="UP000198211">
    <property type="component" value="Unassembled WGS sequence"/>
</dbReference>
<gene>
    <name evidence="6" type="ORF">PHMEG_00038160</name>
</gene>
<feature type="non-terminal residue" evidence="6">
    <location>
        <position position="107"/>
    </location>
</feature>
<dbReference type="AlphaFoldDB" id="A0A225UI82"/>
<dbReference type="OrthoDB" id="127322at2759"/>
<protein>
    <recommendedName>
        <fullName evidence="5">RxLR effector protein</fullName>
    </recommendedName>
</protein>
<comment type="subcellular location">
    <subcellularLocation>
        <location evidence="1 5">Secreted</location>
    </subcellularLocation>
</comment>
<proteinExistence type="inferred from homology"/>
<comment type="similarity">
    <text evidence="2 5">Belongs to the RxLR effector family.</text>
</comment>
<name>A0A225UI82_9STRA</name>
<evidence type="ECO:0000256" key="1">
    <source>
        <dbReference type="ARBA" id="ARBA00004613"/>
    </source>
</evidence>
<comment type="domain">
    <text evidence="5">The RxLR-dEER motif acts to carry the protein into the host cell cytoplasm through binding to cell surface phosphatidylinositol-3-phosphate.</text>
</comment>
<comment type="function">
    <text evidence="5">Effector that suppresses plant defense responses during pathogen infection.</text>
</comment>
<evidence type="ECO:0000313" key="6">
    <source>
        <dbReference type="EMBL" id="OWY92715.1"/>
    </source>
</evidence>
<dbReference type="Pfam" id="PF16810">
    <property type="entry name" value="RXLR"/>
    <property type="match status" value="1"/>
</dbReference>
<accession>A0A225UI82</accession>
<comment type="caution">
    <text evidence="6">The sequence shown here is derived from an EMBL/GenBank/DDBJ whole genome shotgun (WGS) entry which is preliminary data.</text>
</comment>
<evidence type="ECO:0000256" key="3">
    <source>
        <dbReference type="ARBA" id="ARBA00022525"/>
    </source>
</evidence>
<evidence type="ECO:0000313" key="7">
    <source>
        <dbReference type="Proteomes" id="UP000198211"/>
    </source>
</evidence>
<sequence>MNVYYVVMLFLVSLVQSITGALNVADFSAVTSVLVQPVTDTRKDATIKRLLRSVIEGGEERASGLPVSIVEKAKTIFTATDVTETTLKGWLDKGKSIDDVFLRMRLT</sequence>
<feature type="signal peptide" evidence="5">
    <location>
        <begin position="1"/>
        <end position="17"/>
    </location>
</feature>